<sequence>MSAVMMATEVVERRFWPKELPTKKKTNYGGGNDDGLGTASTATLMAEMKLRFPGMDIVLPGQHKPRQDNYMIIHKIDLSKLEDPDLWGATWTGPDPSYQRNYELCLFVNHLPESDEERWNQALEAVTGLSAAFERYARDVDDGLEATAAYNSATTIRVSVNAANFKMDKLQFGAFQHSWLPMEFNGWFCGALGKDVMFKRDEWRVSVSKNYFHLLTNFKAFYSSASLKRKATEAPTTAPATIARIESTARTQGARTRARR</sequence>
<dbReference type="WBParaSite" id="TMUE_2000006827.1">
    <property type="protein sequence ID" value="TMUE_2000006827.1"/>
    <property type="gene ID" value="WBGene00286286"/>
</dbReference>
<protein>
    <submittedName>
        <fullName evidence="2">Uncharacterized protein</fullName>
    </submittedName>
</protein>
<evidence type="ECO:0000313" key="2">
    <source>
        <dbReference type="WBParaSite" id="TMUE_2000006827.1"/>
    </source>
</evidence>
<proteinExistence type="predicted"/>
<dbReference type="AlphaFoldDB" id="A0A5S6QIX1"/>
<name>A0A5S6QIX1_TRIMR</name>
<keyword evidence="1" id="KW-1185">Reference proteome</keyword>
<accession>A0A5S6QIX1</accession>
<reference evidence="2" key="1">
    <citation type="submission" date="2019-12" db="UniProtKB">
        <authorList>
            <consortium name="WormBaseParasite"/>
        </authorList>
    </citation>
    <scope>IDENTIFICATION</scope>
</reference>
<organism evidence="1 2">
    <name type="scientific">Trichuris muris</name>
    <name type="common">Mouse whipworm</name>
    <dbReference type="NCBI Taxonomy" id="70415"/>
    <lineage>
        <taxon>Eukaryota</taxon>
        <taxon>Metazoa</taxon>
        <taxon>Ecdysozoa</taxon>
        <taxon>Nematoda</taxon>
        <taxon>Enoplea</taxon>
        <taxon>Dorylaimia</taxon>
        <taxon>Trichinellida</taxon>
        <taxon>Trichuridae</taxon>
        <taxon>Trichuris</taxon>
    </lineage>
</organism>
<evidence type="ECO:0000313" key="1">
    <source>
        <dbReference type="Proteomes" id="UP000046395"/>
    </source>
</evidence>
<dbReference type="Proteomes" id="UP000046395">
    <property type="component" value="Unassembled WGS sequence"/>
</dbReference>